<dbReference type="GO" id="GO:0070181">
    <property type="term" value="F:small ribosomal subunit rRNA binding"/>
    <property type="evidence" value="ECO:0007669"/>
    <property type="project" value="TreeGrafter"/>
</dbReference>
<accession>A0AAW0TZ83</accession>
<evidence type="ECO:0000313" key="5">
    <source>
        <dbReference type="Proteomes" id="UP001487740"/>
    </source>
</evidence>
<evidence type="ECO:0000313" key="4">
    <source>
        <dbReference type="EMBL" id="KAK8393072.1"/>
    </source>
</evidence>
<comment type="caution">
    <text evidence="4">The sequence shown here is derived from an EMBL/GenBank/DDBJ whole genome shotgun (WGS) entry which is preliminary data.</text>
</comment>
<dbReference type="InterPro" id="IPR035980">
    <property type="entry name" value="Ribosomal_bS6_sf"/>
</dbReference>
<sequence length="168" mass="19067">MYCFILPNKLANWNTASFLVSGTLVEASPIEFEKNSTVAVVKRIAESILDEGGFVSKIESLGARELPYRMRAHGQLHSKGSYFLLDFVAPPIKIADITDNFKRDVDLIRPVVFNKEDPLPITCTLHQEIKPPAYRSEVQKMIQEAKQRVPISKRKRFKLVTSVGYNPF</sequence>
<dbReference type="EMBL" id="JARAKH010000021">
    <property type="protein sequence ID" value="KAK8393072.1"/>
    <property type="molecule type" value="Genomic_DNA"/>
</dbReference>
<dbReference type="Gene3D" id="3.30.70.60">
    <property type="match status" value="1"/>
</dbReference>
<name>A0AAW0TZ83_SCYPA</name>
<evidence type="ECO:0000256" key="2">
    <source>
        <dbReference type="ARBA" id="ARBA00035170"/>
    </source>
</evidence>
<organism evidence="4 5">
    <name type="scientific">Scylla paramamosain</name>
    <name type="common">Mud crab</name>
    <dbReference type="NCBI Taxonomy" id="85552"/>
    <lineage>
        <taxon>Eukaryota</taxon>
        <taxon>Metazoa</taxon>
        <taxon>Ecdysozoa</taxon>
        <taxon>Arthropoda</taxon>
        <taxon>Crustacea</taxon>
        <taxon>Multicrustacea</taxon>
        <taxon>Malacostraca</taxon>
        <taxon>Eumalacostraca</taxon>
        <taxon>Eucarida</taxon>
        <taxon>Decapoda</taxon>
        <taxon>Pleocyemata</taxon>
        <taxon>Brachyura</taxon>
        <taxon>Eubrachyura</taxon>
        <taxon>Portunoidea</taxon>
        <taxon>Portunidae</taxon>
        <taxon>Portuninae</taxon>
        <taxon>Scylla</taxon>
    </lineage>
</organism>
<gene>
    <name evidence="4" type="ORF">O3P69_013240</name>
</gene>
<dbReference type="Proteomes" id="UP001487740">
    <property type="component" value="Unassembled WGS sequence"/>
</dbReference>
<dbReference type="Pfam" id="PF01250">
    <property type="entry name" value="Ribosomal_S6"/>
    <property type="match status" value="1"/>
</dbReference>
<dbReference type="CDD" id="cd15465">
    <property type="entry name" value="bS6_mito"/>
    <property type="match status" value="1"/>
</dbReference>
<keyword evidence="5" id="KW-1185">Reference proteome</keyword>
<dbReference type="InterPro" id="IPR000529">
    <property type="entry name" value="Ribosomal_bS6"/>
</dbReference>
<protein>
    <recommendedName>
        <fullName evidence="2">Small ribosomal subunit protein bS6m</fullName>
    </recommendedName>
    <alternativeName>
        <fullName evidence="3">28S ribosomal protein S6, mitochondrial</fullName>
    </alternativeName>
</protein>
<proteinExistence type="inferred from homology"/>
<dbReference type="GO" id="GO:0005763">
    <property type="term" value="C:mitochondrial small ribosomal subunit"/>
    <property type="evidence" value="ECO:0007669"/>
    <property type="project" value="TreeGrafter"/>
</dbReference>
<comment type="similarity">
    <text evidence="1">Belongs to the bacterial ribosomal protein bS6 family.</text>
</comment>
<dbReference type="GO" id="GO:0006412">
    <property type="term" value="P:translation"/>
    <property type="evidence" value="ECO:0007669"/>
    <property type="project" value="InterPro"/>
</dbReference>
<evidence type="ECO:0000256" key="1">
    <source>
        <dbReference type="ARBA" id="ARBA00009512"/>
    </source>
</evidence>
<dbReference type="GO" id="GO:0003735">
    <property type="term" value="F:structural constituent of ribosome"/>
    <property type="evidence" value="ECO:0007669"/>
    <property type="project" value="InterPro"/>
</dbReference>
<dbReference type="PANTHER" id="PTHR21011:SF1">
    <property type="entry name" value="SMALL RIBOSOMAL SUBUNIT PROTEIN BS6M"/>
    <property type="match status" value="1"/>
</dbReference>
<dbReference type="SUPFAM" id="SSF54995">
    <property type="entry name" value="Ribosomal protein S6"/>
    <property type="match status" value="1"/>
</dbReference>
<evidence type="ECO:0000256" key="3">
    <source>
        <dbReference type="ARBA" id="ARBA00035365"/>
    </source>
</evidence>
<reference evidence="4 5" key="1">
    <citation type="submission" date="2023-03" db="EMBL/GenBank/DDBJ databases">
        <title>High-quality genome of Scylla paramamosain provides insights in environmental adaptation.</title>
        <authorList>
            <person name="Zhang L."/>
        </authorList>
    </citation>
    <scope>NUCLEOTIDE SEQUENCE [LARGE SCALE GENOMIC DNA]</scope>
    <source>
        <strain evidence="4">LZ_2023a</strain>
        <tissue evidence="4">Muscle</tissue>
    </source>
</reference>
<dbReference type="PANTHER" id="PTHR21011">
    <property type="entry name" value="MITOCHONDRIAL 28S RIBOSOMAL PROTEIN S6"/>
    <property type="match status" value="1"/>
</dbReference>
<dbReference type="AlphaFoldDB" id="A0AAW0TZ83"/>
<dbReference type="InterPro" id="IPR014717">
    <property type="entry name" value="Transl_elong_EF1B/ribsomal_bS6"/>
</dbReference>